<dbReference type="STRING" id="1810919.A0A3D8R0D6"/>
<keyword evidence="7" id="KW-1185">Reference proteome</keyword>
<keyword evidence="4 5" id="KW-0472">Membrane</keyword>
<dbReference type="EMBL" id="PVWQ01000012">
    <property type="protein sequence ID" value="RDW67408.1"/>
    <property type="molecule type" value="Genomic_DNA"/>
</dbReference>
<dbReference type="PANTHER" id="PTHR11785">
    <property type="entry name" value="AMINO ACID TRANSPORTER"/>
    <property type="match status" value="1"/>
</dbReference>
<feature type="transmembrane region" description="Helical" evidence="5">
    <location>
        <begin position="373"/>
        <end position="394"/>
    </location>
</feature>
<evidence type="ECO:0000313" key="6">
    <source>
        <dbReference type="EMBL" id="RDW67408.1"/>
    </source>
</evidence>
<dbReference type="InterPro" id="IPR050598">
    <property type="entry name" value="AminoAcid_Transporter"/>
</dbReference>
<evidence type="ECO:0008006" key="8">
    <source>
        <dbReference type="Google" id="ProtNLM"/>
    </source>
</evidence>
<dbReference type="AlphaFoldDB" id="A0A3D8R0D6"/>
<keyword evidence="3 5" id="KW-1133">Transmembrane helix</keyword>
<feature type="transmembrane region" description="Helical" evidence="5">
    <location>
        <begin position="493"/>
        <end position="511"/>
    </location>
</feature>
<dbReference type="GeneID" id="38119644"/>
<keyword evidence="2 5" id="KW-0812">Transmembrane</keyword>
<feature type="transmembrane region" description="Helical" evidence="5">
    <location>
        <begin position="324"/>
        <end position="347"/>
    </location>
</feature>
<evidence type="ECO:0000256" key="3">
    <source>
        <dbReference type="ARBA" id="ARBA00022989"/>
    </source>
</evidence>
<dbReference type="GO" id="GO:0016020">
    <property type="term" value="C:membrane"/>
    <property type="evidence" value="ECO:0007669"/>
    <property type="project" value="UniProtKB-SubCell"/>
</dbReference>
<name>A0A3D8R0D6_9EURO</name>
<sequence>MLEVVRAVIWLWTPEAEASITWSSAINNQDSSILPTISSPLLPASLFSSIGMESPLIESSLTAGAEDDLEHAVLLPRSTSGAPAADEREGRQRRHLGLLSTTFLITNRMIGTAIFSTPSAIAASVGSAGAALALWVVGLLLAYCGMFIWIELGSLMPRSGGEKVYLEAAYPRPAMLVTTVFAVHVIFLGFTGIGGVVVAENILLALNGSANDWVKRALAIAVLAAIATIHIRFSAMGVKIMNVLASVKIIILCLIILSGLRALRGDLPQIPDPASSLKDPFGGSSSSVSDYTNALFKILATYQGWSNAAYVLDEVQNPRKVLKIAGLVGVGSVGLLYILTNISYFIVATPEEISKTGVTVVALLIGKVFGETMLWLTAILAALSSFGNLMTASFTMSRVVREFAKEGILPCSRFFVATTPSGSPSAAFLLVFLSSTLMILFIPFGEVYNFLLDVGQYAIAIINILVVLGLFAIRRREHSARQRMRTFRAWTPVASLFFLSQIFLLVTPFVPSAVDVGKALPSWLYALVALLVFLGAGVYWFVEWEVLPRRGGFVWTARESVSADGEDVVVWDKVKLN</sequence>
<reference evidence="6 7" key="1">
    <citation type="journal article" date="2018" name="IMA Fungus">
        <title>IMA Genome-F 9: Draft genome sequence of Annulohypoxylon stygium, Aspergillus mulundensis, Berkeleyomyces basicola (syn. Thielaviopsis basicola), Ceratocystis smalleyi, two Cercospora beticola strains, Coleophoma cylindrospora, Fusarium fracticaudum, Phialophora cf. hyalina, and Morchella septimelata.</title>
        <authorList>
            <person name="Wingfield B.D."/>
            <person name="Bills G.F."/>
            <person name="Dong Y."/>
            <person name="Huang W."/>
            <person name="Nel W.J."/>
            <person name="Swalarsk-Parry B.S."/>
            <person name="Vaghefi N."/>
            <person name="Wilken P.M."/>
            <person name="An Z."/>
            <person name="de Beer Z.W."/>
            <person name="De Vos L."/>
            <person name="Chen L."/>
            <person name="Duong T.A."/>
            <person name="Gao Y."/>
            <person name="Hammerbacher A."/>
            <person name="Kikkert J.R."/>
            <person name="Li Y."/>
            <person name="Li H."/>
            <person name="Li K."/>
            <person name="Li Q."/>
            <person name="Liu X."/>
            <person name="Ma X."/>
            <person name="Naidoo K."/>
            <person name="Pethybridge S.J."/>
            <person name="Sun J."/>
            <person name="Steenkamp E.T."/>
            <person name="van der Nest M.A."/>
            <person name="van Wyk S."/>
            <person name="Wingfield M.J."/>
            <person name="Xiong C."/>
            <person name="Yue Q."/>
            <person name="Zhang X."/>
        </authorList>
    </citation>
    <scope>NUCLEOTIDE SEQUENCE [LARGE SCALE GENOMIC DNA]</scope>
    <source>
        <strain evidence="6 7">DSM 5745</strain>
    </source>
</reference>
<dbReference type="GO" id="GO:0015179">
    <property type="term" value="F:L-amino acid transmembrane transporter activity"/>
    <property type="evidence" value="ECO:0007669"/>
    <property type="project" value="TreeGrafter"/>
</dbReference>
<dbReference type="OrthoDB" id="5982228at2759"/>
<protein>
    <recommendedName>
        <fullName evidence="8">Amino acid transporter</fullName>
    </recommendedName>
</protein>
<gene>
    <name evidence="6" type="ORF">DSM5745_09274</name>
</gene>
<accession>A0A3D8R0D6</accession>
<dbReference type="Pfam" id="PF13520">
    <property type="entry name" value="AA_permease_2"/>
    <property type="match status" value="1"/>
</dbReference>
<feature type="transmembrane region" description="Helical" evidence="5">
    <location>
        <begin position="173"/>
        <end position="193"/>
    </location>
</feature>
<organism evidence="6 7">
    <name type="scientific">Aspergillus mulundensis</name>
    <dbReference type="NCBI Taxonomy" id="1810919"/>
    <lineage>
        <taxon>Eukaryota</taxon>
        <taxon>Fungi</taxon>
        <taxon>Dikarya</taxon>
        <taxon>Ascomycota</taxon>
        <taxon>Pezizomycotina</taxon>
        <taxon>Eurotiomycetes</taxon>
        <taxon>Eurotiomycetidae</taxon>
        <taxon>Eurotiales</taxon>
        <taxon>Aspergillaceae</taxon>
        <taxon>Aspergillus</taxon>
        <taxon>Aspergillus subgen. Nidulantes</taxon>
    </lineage>
</organism>
<evidence type="ECO:0000256" key="4">
    <source>
        <dbReference type="ARBA" id="ARBA00023136"/>
    </source>
</evidence>
<dbReference type="PANTHER" id="PTHR11785:SF382">
    <property type="entry name" value="LOW-AFFINITY METHIONINE PERMEASE"/>
    <property type="match status" value="1"/>
</dbReference>
<evidence type="ECO:0000313" key="7">
    <source>
        <dbReference type="Proteomes" id="UP000256690"/>
    </source>
</evidence>
<comment type="caution">
    <text evidence="6">The sequence shown here is derived from an EMBL/GenBank/DDBJ whole genome shotgun (WGS) entry which is preliminary data.</text>
</comment>
<feature type="transmembrane region" description="Helical" evidence="5">
    <location>
        <begin position="128"/>
        <end position="152"/>
    </location>
</feature>
<dbReference type="Proteomes" id="UP000256690">
    <property type="component" value="Unassembled WGS sequence"/>
</dbReference>
<feature type="transmembrane region" description="Helical" evidence="5">
    <location>
        <begin position="454"/>
        <end position="473"/>
    </location>
</feature>
<feature type="transmembrane region" description="Helical" evidence="5">
    <location>
        <begin position="96"/>
        <end position="116"/>
    </location>
</feature>
<evidence type="ECO:0000256" key="5">
    <source>
        <dbReference type="SAM" id="Phobius"/>
    </source>
</evidence>
<feature type="transmembrane region" description="Helical" evidence="5">
    <location>
        <begin position="213"/>
        <end position="231"/>
    </location>
</feature>
<feature type="transmembrane region" description="Helical" evidence="5">
    <location>
        <begin position="523"/>
        <end position="542"/>
    </location>
</feature>
<proteinExistence type="predicted"/>
<feature type="transmembrane region" description="Helical" evidence="5">
    <location>
        <begin position="414"/>
        <end position="442"/>
    </location>
</feature>
<dbReference type="Gene3D" id="1.20.1740.10">
    <property type="entry name" value="Amino acid/polyamine transporter I"/>
    <property type="match status" value="1"/>
</dbReference>
<evidence type="ECO:0000256" key="1">
    <source>
        <dbReference type="ARBA" id="ARBA00004141"/>
    </source>
</evidence>
<evidence type="ECO:0000256" key="2">
    <source>
        <dbReference type="ARBA" id="ARBA00022692"/>
    </source>
</evidence>
<comment type="subcellular location">
    <subcellularLocation>
        <location evidence="1">Membrane</location>
        <topology evidence="1">Multi-pass membrane protein</topology>
    </subcellularLocation>
</comment>
<dbReference type="RefSeq" id="XP_026600376.1">
    <property type="nucleotide sequence ID" value="XM_026751290.1"/>
</dbReference>
<dbReference type="InterPro" id="IPR002293">
    <property type="entry name" value="AA/rel_permease1"/>
</dbReference>